<dbReference type="SUPFAM" id="SSF50952">
    <property type="entry name" value="Soluble quinoprotein glucose dehydrogenase"/>
    <property type="match status" value="1"/>
</dbReference>
<dbReference type="Gene3D" id="2.120.10.30">
    <property type="entry name" value="TolB, C-terminal domain"/>
    <property type="match status" value="1"/>
</dbReference>
<proteinExistence type="predicted"/>
<dbReference type="OrthoDB" id="9770043at2"/>
<dbReference type="Pfam" id="PF07995">
    <property type="entry name" value="GSDH"/>
    <property type="match status" value="1"/>
</dbReference>
<dbReference type="RefSeq" id="WP_126924210.1">
    <property type="nucleotide sequence ID" value="NZ_ML133696.1"/>
</dbReference>
<dbReference type="EMBL" id="RJTH01000012">
    <property type="protein sequence ID" value="RUM21401.1"/>
    <property type="molecule type" value="Genomic_DNA"/>
</dbReference>
<name>A0A3S0SMH8_9HYPH</name>
<dbReference type="InterPro" id="IPR012938">
    <property type="entry name" value="Glc/Sorbosone_DH"/>
</dbReference>
<evidence type="ECO:0000256" key="1">
    <source>
        <dbReference type="SAM" id="SignalP"/>
    </source>
</evidence>
<dbReference type="AlphaFoldDB" id="A0A3S0SMH8"/>
<keyword evidence="4" id="KW-1185">Reference proteome</keyword>
<dbReference type="PANTHER" id="PTHR19328">
    <property type="entry name" value="HEDGEHOG-INTERACTING PROTEIN"/>
    <property type="match status" value="1"/>
</dbReference>
<evidence type="ECO:0000313" key="3">
    <source>
        <dbReference type="EMBL" id="RUM21401.1"/>
    </source>
</evidence>
<dbReference type="InterPro" id="IPR011041">
    <property type="entry name" value="Quinoprot_gluc/sorb_DH_b-prop"/>
</dbReference>
<sequence>MKRISAFHFAAALIVFGAVAANAADTVNTQGPTVRVEKLADGLQHPWAVEVLPDGAYLVTERPGRMRIIRNGKVSDPIGGVPKVSALGQGGLMDVALAPDFKTSRKLYFTAAIASGQGSGTEAFSATLSTDEKRLEAVTPVFTMRRFTSGNIQYGSRIAIAPDGTLFISVGDRGDRDRSQDWQDDAGSIIHINADGSIPADNPFRDGGRALPEIWSKGHRNPQGITFDTKDGKLYTVEHGARGGDEINQPEAGKNYGWPIITYGRDYSGAEIGEGTAKEGLEQPLHYWDPSIAPGALVVYRGAMFPEWDGNFLVAALKFQLLSRMQRDESGAFVAEERLFKGEYGRIRDVIVAPDGALLMVTDEDDGALLRISRTEANNG</sequence>
<feature type="chain" id="PRO_5018590411" evidence="1">
    <location>
        <begin position="24"/>
        <end position="380"/>
    </location>
</feature>
<dbReference type="InterPro" id="IPR011042">
    <property type="entry name" value="6-blade_b-propeller_TolB-like"/>
</dbReference>
<accession>A0A3S0SMH8</accession>
<feature type="domain" description="Glucose/Sorbosone dehydrogenase" evidence="2">
    <location>
        <begin position="43"/>
        <end position="371"/>
    </location>
</feature>
<organism evidence="3 4">
    <name type="scientific">Rhizobium vallis</name>
    <dbReference type="NCBI Taxonomy" id="634290"/>
    <lineage>
        <taxon>Bacteria</taxon>
        <taxon>Pseudomonadati</taxon>
        <taxon>Pseudomonadota</taxon>
        <taxon>Alphaproteobacteria</taxon>
        <taxon>Hyphomicrobiales</taxon>
        <taxon>Rhizobiaceae</taxon>
        <taxon>Rhizobium/Agrobacterium group</taxon>
        <taxon>Rhizobium</taxon>
    </lineage>
</organism>
<reference evidence="4" key="1">
    <citation type="submission" date="2018-11" db="EMBL/GenBank/DDBJ databases">
        <title>Rhizobium chutanense sp. nov., isolated from root nodules of Phaseolus vulgaris in China.</title>
        <authorList>
            <person name="Huo Y."/>
        </authorList>
    </citation>
    <scope>NUCLEOTIDE SEQUENCE [LARGE SCALE GENOMIC DNA]</scope>
    <source>
        <strain evidence="4">CCBAU 65647</strain>
    </source>
</reference>
<feature type="signal peptide" evidence="1">
    <location>
        <begin position="1"/>
        <end position="23"/>
    </location>
</feature>
<keyword evidence="1" id="KW-0732">Signal</keyword>
<comment type="caution">
    <text evidence="3">The sequence shown here is derived from an EMBL/GenBank/DDBJ whole genome shotgun (WGS) entry which is preliminary data.</text>
</comment>
<evidence type="ECO:0000259" key="2">
    <source>
        <dbReference type="Pfam" id="PF07995"/>
    </source>
</evidence>
<evidence type="ECO:0000313" key="4">
    <source>
        <dbReference type="Proteomes" id="UP000278823"/>
    </source>
</evidence>
<protein>
    <submittedName>
        <fullName evidence="3">PQQ-dependent sugar dehydrogenase</fullName>
    </submittedName>
</protein>
<dbReference type="PANTHER" id="PTHR19328:SF75">
    <property type="entry name" value="ALDOSE SUGAR DEHYDROGENASE YLII"/>
    <property type="match status" value="1"/>
</dbReference>
<gene>
    <name evidence="3" type="ORF">EFQ99_26700</name>
</gene>
<dbReference type="Proteomes" id="UP000278823">
    <property type="component" value="Unassembled WGS sequence"/>
</dbReference>